<sequence length="266" mass="29893">MPHSNTAEDINILAKYHSDQEIQDLSSYPSVDCIVICASAILFQAERLFHILQERPSLTKCLVLCGGIGHSTKFMYDAVAQHPRFAQIAKAVYGLPEARVLERILDVFFDRSTITSEGCEILIEDQSTNCGLNASLSRKVLDRAGFQALKSCIVVQDPTMMLRTKASFQKAFEDMLFPPSFMSCPVFVPQMQALENGKLNYQALPTAEPLWPQDRFLDLILGEIPRLRDDEEGYGPRGKGFIPHVEVPIDVEEAWSRLRVISNTSR</sequence>
<proteinExistence type="predicted"/>
<dbReference type="InterPro" id="IPR014729">
    <property type="entry name" value="Rossmann-like_a/b/a_fold"/>
</dbReference>
<dbReference type="CDD" id="cd06259">
    <property type="entry name" value="YdcF-like"/>
    <property type="match status" value="1"/>
</dbReference>
<dbReference type="OrthoDB" id="17725at2759"/>
<dbReference type="InterPro" id="IPR003848">
    <property type="entry name" value="DUF218"/>
</dbReference>
<dbReference type="InterPro" id="IPR051599">
    <property type="entry name" value="Cell_Envelope_Assoc"/>
</dbReference>
<name>A0A5N5XA36_9EURO</name>
<dbReference type="Gene3D" id="3.40.50.620">
    <property type="entry name" value="HUPs"/>
    <property type="match status" value="1"/>
</dbReference>
<feature type="domain" description="DUF218" evidence="1">
    <location>
        <begin position="118"/>
        <end position="194"/>
    </location>
</feature>
<protein>
    <recommendedName>
        <fullName evidence="1">DUF218 domain-containing protein</fullName>
    </recommendedName>
</protein>
<dbReference type="Proteomes" id="UP000326565">
    <property type="component" value="Unassembled WGS sequence"/>
</dbReference>
<dbReference type="GO" id="GO:0005886">
    <property type="term" value="C:plasma membrane"/>
    <property type="evidence" value="ECO:0007669"/>
    <property type="project" value="TreeGrafter"/>
</dbReference>
<organism evidence="2 3">
    <name type="scientific">Aspergillus leporis</name>
    <dbReference type="NCBI Taxonomy" id="41062"/>
    <lineage>
        <taxon>Eukaryota</taxon>
        <taxon>Fungi</taxon>
        <taxon>Dikarya</taxon>
        <taxon>Ascomycota</taxon>
        <taxon>Pezizomycotina</taxon>
        <taxon>Eurotiomycetes</taxon>
        <taxon>Eurotiomycetidae</taxon>
        <taxon>Eurotiales</taxon>
        <taxon>Aspergillaceae</taxon>
        <taxon>Aspergillus</taxon>
        <taxon>Aspergillus subgen. Circumdati</taxon>
    </lineage>
</organism>
<reference evidence="2 3" key="1">
    <citation type="submission" date="2019-04" db="EMBL/GenBank/DDBJ databases">
        <title>Friends and foes A comparative genomics study of 23 Aspergillus species from section Flavi.</title>
        <authorList>
            <consortium name="DOE Joint Genome Institute"/>
            <person name="Kjaerbolling I."/>
            <person name="Vesth T."/>
            <person name="Frisvad J.C."/>
            <person name="Nybo J.L."/>
            <person name="Theobald S."/>
            <person name="Kildgaard S."/>
            <person name="Isbrandt T."/>
            <person name="Kuo A."/>
            <person name="Sato A."/>
            <person name="Lyhne E.K."/>
            <person name="Kogle M.E."/>
            <person name="Wiebenga A."/>
            <person name="Kun R.S."/>
            <person name="Lubbers R.J."/>
            <person name="Makela M.R."/>
            <person name="Barry K."/>
            <person name="Chovatia M."/>
            <person name="Clum A."/>
            <person name="Daum C."/>
            <person name="Haridas S."/>
            <person name="He G."/>
            <person name="LaButti K."/>
            <person name="Lipzen A."/>
            <person name="Mondo S."/>
            <person name="Riley R."/>
            <person name="Salamov A."/>
            <person name="Simmons B.A."/>
            <person name="Magnuson J.K."/>
            <person name="Henrissat B."/>
            <person name="Mortensen U.H."/>
            <person name="Larsen T.O."/>
            <person name="Devries R.P."/>
            <person name="Grigoriev I.V."/>
            <person name="Machida M."/>
            <person name="Baker S.E."/>
            <person name="Andersen M.R."/>
        </authorList>
    </citation>
    <scope>NUCLEOTIDE SEQUENCE [LARGE SCALE GENOMIC DNA]</scope>
    <source>
        <strain evidence="2 3">CBS 151.66</strain>
    </source>
</reference>
<evidence type="ECO:0000259" key="1">
    <source>
        <dbReference type="Pfam" id="PF02698"/>
    </source>
</evidence>
<accession>A0A5N5XA36</accession>
<dbReference type="PANTHER" id="PTHR30336:SF20">
    <property type="entry name" value="DUF218 DOMAIN-CONTAINING PROTEIN"/>
    <property type="match status" value="1"/>
</dbReference>
<dbReference type="PANTHER" id="PTHR30336">
    <property type="entry name" value="INNER MEMBRANE PROTEIN, PROBABLE PERMEASE"/>
    <property type="match status" value="1"/>
</dbReference>
<evidence type="ECO:0000313" key="2">
    <source>
        <dbReference type="EMBL" id="KAB8077623.1"/>
    </source>
</evidence>
<dbReference type="EMBL" id="ML732166">
    <property type="protein sequence ID" value="KAB8077623.1"/>
    <property type="molecule type" value="Genomic_DNA"/>
</dbReference>
<keyword evidence="3" id="KW-1185">Reference proteome</keyword>
<dbReference type="AlphaFoldDB" id="A0A5N5XA36"/>
<dbReference type="Gene3D" id="1.10.3620.10">
    <property type="entry name" value="YdcF like domain"/>
    <property type="match status" value="1"/>
</dbReference>
<evidence type="ECO:0000313" key="3">
    <source>
        <dbReference type="Proteomes" id="UP000326565"/>
    </source>
</evidence>
<dbReference type="Pfam" id="PF02698">
    <property type="entry name" value="DUF218"/>
    <property type="match status" value="1"/>
</dbReference>
<gene>
    <name evidence="2" type="ORF">BDV29DRAFT_45305</name>
</gene>